<evidence type="ECO:0000256" key="7">
    <source>
        <dbReference type="ARBA" id="ARBA00023180"/>
    </source>
</evidence>
<evidence type="ECO:0000313" key="10">
    <source>
        <dbReference type="Proteomes" id="UP001154078"/>
    </source>
</evidence>
<keyword evidence="2" id="KW-0336">GPI-anchor</keyword>
<evidence type="ECO:0000256" key="8">
    <source>
        <dbReference type="ARBA" id="ARBA00023288"/>
    </source>
</evidence>
<dbReference type="InterPro" id="IPR050975">
    <property type="entry name" value="Sleep_regulator"/>
</dbReference>
<protein>
    <recommendedName>
        <fullName evidence="11">Protein sleepless</fullName>
    </recommendedName>
</protein>
<evidence type="ECO:0000256" key="4">
    <source>
        <dbReference type="ARBA" id="ARBA00022729"/>
    </source>
</evidence>
<dbReference type="PANTHER" id="PTHR33562">
    <property type="entry name" value="ATILLA, ISOFORM B-RELATED-RELATED"/>
    <property type="match status" value="1"/>
</dbReference>
<accession>A0A9P0AMP3</accession>
<dbReference type="SUPFAM" id="SSF57302">
    <property type="entry name" value="Snake toxin-like"/>
    <property type="match status" value="1"/>
</dbReference>
<evidence type="ECO:0000256" key="6">
    <source>
        <dbReference type="ARBA" id="ARBA00023136"/>
    </source>
</evidence>
<gene>
    <name evidence="9" type="ORF">MELIAE_LOCUS721</name>
</gene>
<evidence type="ECO:0000313" key="9">
    <source>
        <dbReference type="EMBL" id="CAH0546594.1"/>
    </source>
</evidence>
<dbReference type="OrthoDB" id="6083863at2759"/>
<keyword evidence="7" id="KW-0325">Glycoprotein</keyword>
<evidence type="ECO:0000256" key="5">
    <source>
        <dbReference type="ARBA" id="ARBA00022989"/>
    </source>
</evidence>
<name>A0A9P0AMP3_BRAAE</name>
<keyword evidence="5" id="KW-1133">Transmembrane helix</keyword>
<keyword evidence="8" id="KW-0449">Lipoprotein</keyword>
<evidence type="ECO:0000256" key="3">
    <source>
        <dbReference type="ARBA" id="ARBA00022692"/>
    </source>
</evidence>
<dbReference type="Proteomes" id="UP001154078">
    <property type="component" value="Chromosome 1"/>
</dbReference>
<dbReference type="GO" id="GO:0032222">
    <property type="term" value="P:regulation of synaptic transmission, cholinergic"/>
    <property type="evidence" value="ECO:0007669"/>
    <property type="project" value="InterPro"/>
</dbReference>
<organism evidence="9 10">
    <name type="scientific">Brassicogethes aeneus</name>
    <name type="common">Rape pollen beetle</name>
    <name type="synonym">Meligethes aeneus</name>
    <dbReference type="NCBI Taxonomy" id="1431903"/>
    <lineage>
        <taxon>Eukaryota</taxon>
        <taxon>Metazoa</taxon>
        <taxon>Ecdysozoa</taxon>
        <taxon>Arthropoda</taxon>
        <taxon>Hexapoda</taxon>
        <taxon>Insecta</taxon>
        <taxon>Pterygota</taxon>
        <taxon>Neoptera</taxon>
        <taxon>Endopterygota</taxon>
        <taxon>Coleoptera</taxon>
        <taxon>Polyphaga</taxon>
        <taxon>Cucujiformia</taxon>
        <taxon>Nitidulidae</taxon>
        <taxon>Meligethinae</taxon>
        <taxon>Brassicogethes</taxon>
    </lineage>
</organism>
<keyword evidence="6" id="KW-0472">Membrane</keyword>
<dbReference type="PANTHER" id="PTHR33562:SF17">
    <property type="entry name" value="PROTEIN QUIVER"/>
    <property type="match status" value="1"/>
</dbReference>
<dbReference type="InterPro" id="IPR031424">
    <property type="entry name" value="QVR-like"/>
</dbReference>
<proteinExistence type="predicted"/>
<dbReference type="GO" id="GO:0098552">
    <property type="term" value="C:side of membrane"/>
    <property type="evidence" value="ECO:0007669"/>
    <property type="project" value="UniProtKB-KW"/>
</dbReference>
<dbReference type="AlphaFoldDB" id="A0A9P0AMP3"/>
<dbReference type="Pfam" id="PF17064">
    <property type="entry name" value="QVR"/>
    <property type="match status" value="1"/>
</dbReference>
<comment type="subcellular location">
    <subcellularLocation>
        <location evidence="1">Membrane</location>
        <topology evidence="1">Lipid-anchor</topology>
        <topology evidence="1">GPI-anchor</topology>
    </subcellularLocation>
</comment>
<keyword evidence="4" id="KW-0732">Signal</keyword>
<keyword evidence="3" id="KW-0812">Transmembrane</keyword>
<dbReference type="GO" id="GO:0030431">
    <property type="term" value="P:sleep"/>
    <property type="evidence" value="ECO:0007669"/>
    <property type="project" value="InterPro"/>
</dbReference>
<evidence type="ECO:0000256" key="1">
    <source>
        <dbReference type="ARBA" id="ARBA00004589"/>
    </source>
</evidence>
<evidence type="ECO:0008006" key="11">
    <source>
        <dbReference type="Google" id="ProtNLM"/>
    </source>
</evidence>
<evidence type="ECO:0000256" key="2">
    <source>
        <dbReference type="ARBA" id="ARBA00022622"/>
    </source>
</evidence>
<sequence>MLEYETRIQTAIVLLGFIVVLCNADGYGYHPTQHASKNVSLRCYDCNSEFDPRCGDPFDPYTIGIVNCTDRRPPEQLIESDPDIQPKVCRKLVQKIQGKLRIVRGCGYLRDERDDKECVARSGTKDIQIKYCACTGSLCNKGHKEQSFGIMTLVFSISVTLMCLKLTT</sequence>
<keyword evidence="10" id="KW-1185">Reference proteome</keyword>
<reference evidence="9" key="1">
    <citation type="submission" date="2021-12" db="EMBL/GenBank/DDBJ databases">
        <authorList>
            <person name="King R."/>
        </authorList>
    </citation>
    <scope>NUCLEOTIDE SEQUENCE</scope>
</reference>
<dbReference type="InterPro" id="IPR045860">
    <property type="entry name" value="Snake_toxin-like_sf"/>
</dbReference>
<dbReference type="EMBL" id="OV121132">
    <property type="protein sequence ID" value="CAH0546594.1"/>
    <property type="molecule type" value="Genomic_DNA"/>
</dbReference>
<dbReference type="Gene3D" id="2.10.60.10">
    <property type="entry name" value="CD59"/>
    <property type="match status" value="1"/>
</dbReference>